<dbReference type="PANTHER" id="PTHR33420">
    <property type="entry name" value="FIMBRIAL SUBUNIT ELFA-RELATED"/>
    <property type="match status" value="1"/>
</dbReference>
<dbReference type="PANTHER" id="PTHR33420:SF32">
    <property type="entry name" value="FIMBRIAL-LIKE PROTEIN"/>
    <property type="match status" value="1"/>
</dbReference>
<keyword evidence="1" id="KW-0732">Signal</keyword>
<dbReference type="Pfam" id="PF00419">
    <property type="entry name" value="Fimbrial"/>
    <property type="match status" value="1"/>
</dbReference>
<dbReference type="Gene3D" id="2.60.40.1090">
    <property type="entry name" value="Fimbrial-type adhesion domain"/>
    <property type="match status" value="1"/>
</dbReference>
<dbReference type="InterPro" id="IPR000259">
    <property type="entry name" value="Adhesion_dom_fimbrial"/>
</dbReference>
<dbReference type="InterPro" id="IPR036937">
    <property type="entry name" value="Adhesion_dom_fimbrial_sf"/>
</dbReference>
<feature type="domain" description="Fimbrial-type adhesion" evidence="2">
    <location>
        <begin position="31"/>
        <end position="175"/>
    </location>
</feature>
<evidence type="ECO:0000313" key="4">
    <source>
        <dbReference type="Proteomes" id="UP001302613"/>
    </source>
</evidence>
<sequence length="184" mass="19299">MKRSIISVAVLSAVFMSAGAFAADDTGTLTIKGVVLPVSCTIVSGAAEDNIVMPDVSQSALSQIEVGEQLEGFTNSSSSKIKFKCEGKNNPSISFIEDGFTSQYRDITAKSSGAAEGVGYKVYLQNERASGGASKAIQPGESVKLKPTDNGEYELDFKAYYAKTATTVTAGEVNSVIKLQVSTD</sequence>
<feature type="chain" id="PRO_5045859628" evidence="1">
    <location>
        <begin position="23"/>
        <end position="184"/>
    </location>
</feature>
<dbReference type="InterPro" id="IPR050263">
    <property type="entry name" value="Bact_Fimbrial_Adh_Pro"/>
</dbReference>
<organism evidence="3 4">
    <name type="scientific">Citrobacter portucalensis</name>
    <dbReference type="NCBI Taxonomy" id="1639133"/>
    <lineage>
        <taxon>Bacteria</taxon>
        <taxon>Pseudomonadati</taxon>
        <taxon>Pseudomonadota</taxon>
        <taxon>Gammaproteobacteria</taxon>
        <taxon>Enterobacterales</taxon>
        <taxon>Enterobacteriaceae</taxon>
        <taxon>Citrobacter</taxon>
        <taxon>Citrobacter freundii complex</taxon>
    </lineage>
</organism>
<proteinExistence type="predicted"/>
<evidence type="ECO:0000313" key="3">
    <source>
        <dbReference type="EMBL" id="WOH45105.1"/>
    </source>
</evidence>
<evidence type="ECO:0000256" key="1">
    <source>
        <dbReference type="SAM" id="SignalP"/>
    </source>
</evidence>
<dbReference type="RefSeq" id="WP_198801547.1">
    <property type="nucleotide sequence ID" value="NZ_CP092442.2"/>
</dbReference>
<dbReference type="InterPro" id="IPR008966">
    <property type="entry name" value="Adhesion_dom_sf"/>
</dbReference>
<accession>A0ABZ0H485</accession>
<name>A0ABZ0H485_9ENTR</name>
<dbReference type="EMBL" id="CP136601">
    <property type="protein sequence ID" value="WOH45105.1"/>
    <property type="molecule type" value="Genomic_DNA"/>
</dbReference>
<dbReference type="NCBIfam" id="NF011766">
    <property type="entry name" value="PRK15220.1"/>
    <property type="match status" value="1"/>
</dbReference>
<dbReference type="Proteomes" id="UP001302613">
    <property type="component" value="Chromosome"/>
</dbReference>
<gene>
    <name evidence="3" type="primary">yehD</name>
    <name evidence="3" type="ORF">RY846_08055</name>
</gene>
<reference evidence="3 4" key="1">
    <citation type="submission" date="2023-10" db="EMBL/GenBank/DDBJ databases">
        <title>SFO-1, KPC-2, NDM-1 were first reported in Portuguese citrobacter collected clinically.</title>
        <authorList>
            <person name="Guo K."/>
        </authorList>
    </citation>
    <scope>NUCLEOTIDE SEQUENCE [LARGE SCALE GENOMIC DNA]</scope>
    <source>
        <strain evidence="3 4">L2724hy</strain>
    </source>
</reference>
<dbReference type="SUPFAM" id="SSF49401">
    <property type="entry name" value="Bacterial adhesins"/>
    <property type="match status" value="1"/>
</dbReference>
<keyword evidence="4" id="KW-1185">Reference proteome</keyword>
<evidence type="ECO:0000259" key="2">
    <source>
        <dbReference type="Pfam" id="PF00419"/>
    </source>
</evidence>
<feature type="signal peptide" evidence="1">
    <location>
        <begin position="1"/>
        <end position="22"/>
    </location>
</feature>
<protein>
    <submittedName>
        <fullName evidence="3">Fimbrial protein YehD</fullName>
    </submittedName>
</protein>